<evidence type="ECO:0000313" key="7">
    <source>
        <dbReference type="EMBL" id="KAK8489703.1"/>
    </source>
</evidence>
<proteinExistence type="inferred from homology"/>
<evidence type="ECO:0000256" key="4">
    <source>
        <dbReference type="ARBA" id="ARBA00022989"/>
    </source>
</evidence>
<keyword evidence="3 6" id="KW-0812">Transmembrane</keyword>
<sequence>MRMEMEMGSLLHSLLPSSTSLIADRGLEMVSTCLIFSLVVASILYVVGCKSRSQSSSLKPHFTGNFIDDWYLGVQLNPHFLGINLKFFFLRVGMMGWILTNLSILAKSVQLGSLSLSMILFQLFCLIHVMDFLYHEDKLTGYWDIIAERLGFMLILGYLVWAAFIATISGWWLLYNKVELSVPAAIAICIIYLIGVVGYRGANNQKHQFKLNPKAPIWGKPPMVIGGKLLASGYWGLARHYNYLADYLLSLSFSLVCGFSSPIPYLYPVCLIVFFVSRERRDEARCAEKYKEIWADYCKVVPWRIVPYLY</sequence>
<organism evidence="7 8">
    <name type="scientific">Hibiscus sabdariffa</name>
    <name type="common">roselle</name>
    <dbReference type="NCBI Taxonomy" id="183260"/>
    <lineage>
        <taxon>Eukaryota</taxon>
        <taxon>Viridiplantae</taxon>
        <taxon>Streptophyta</taxon>
        <taxon>Embryophyta</taxon>
        <taxon>Tracheophyta</taxon>
        <taxon>Spermatophyta</taxon>
        <taxon>Magnoliopsida</taxon>
        <taxon>eudicotyledons</taxon>
        <taxon>Gunneridae</taxon>
        <taxon>Pentapetalae</taxon>
        <taxon>rosids</taxon>
        <taxon>malvids</taxon>
        <taxon>Malvales</taxon>
        <taxon>Malvaceae</taxon>
        <taxon>Malvoideae</taxon>
        <taxon>Hibiscus</taxon>
    </lineage>
</organism>
<feature type="transmembrane region" description="Helical" evidence="6">
    <location>
        <begin position="29"/>
        <end position="47"/>
    </location>
</feature>
<evidence type="ECO:0000256" key="1">
    <source>
        <dbReference type="ARBA" id="ARBA00004141"/>
    </source>
</evidence>
<name>A0ABR2A9V2_9ROSI</name>
<keyword evidence="5 6" id="KW-0472">Membrane</keyword>
<feature type="transmembrane region" description="Helical" evidence="6">
    <location>
        <begin position="112"/>
        <end position="134"/>
    </location>
</feature>
<feature type="transmembrane region" description="Helical" evidence="6">
    <location>
        <begin position="180"/>
        <end position="202"/>
    </location>
</feature>
<dbReference type="PANTHER" id="PTHR21257">
    <property type="entry name" value="DELTA(14)-STEROL REDUCTASE"/>
    <property type="match status" value="1"/>
</dbReference>
<reference evidence="7 8" key="1">
    <citation type="journal article" date="2024" name="G3 (Bethesda)">
        <title>Genome assembly of Hibiscus sabdariffa L. provides insights into metabolisms of medicinal natural products.</title>
        <authorList>
            <person name="Kim T."/>
        </authorList>
    </citation>
    <scope>NUCLEOTIDE SEQUENCE [LARGE SCALE GENOMIC DNA]</scope>
    <source>
        <strain evidence="7">TK-2024</strain>
        <tissue evidence="7">Old leaves</tissue>
    </source>
</reference>
<evidence type="ECO:0000256" key="5">
    <source>
        <dbReference type="ARBA" id="ARBA00023136"/>
    </source>
</evidence>
<dbReference type="InterPro" id="IPR001171">
    <property type="entry name" value="ERG24_DHCR-like"/>
</dbReference>
<feature type="transmembrane region" description="Helical" evidence="6">
    <location>
        <begin position="155"/>
        <end position="174"/>
    </location>
</feature>
<evidence type="ECO:0008006" key="9">
    <source>
        <dbReference type="Google" id="ProtNLM"/>
    </source>
</evidence>
<gene>
    <name evidence="7" type="ORF">V6N11_014352</name>
</gene>
<protein>
    <recommendedName>
        <fullName evidence="9">Delta(14)-sterol reductase</fullName>
    </recommendedName>
</protein>
<comment type="caution">
    <text evidence="7">The sequence shown here is derived from an EMBL/GenBank/DDBJ whole genome shotgun (WGS) entry which is preliminary data.</text>
</comment>
<accession>A0ABR2A9V2</accession>
<evidence type="ECO:0000313" key="8">
    <source>
        <dbReference type="Proteomes" id="UP001396334"/>
    </source>
</evidence>
<feature type="transmembrane region" description="Helical" evidence="6">
    <location>
        <begin position="88"/>
        <end position="106"/>
    </location>
</feature>
<dbReference type="PANTHER" id="PTHR21257:SF52">
    <property type="entry name" value="DELTA(14)-STEROL REDUCTASE TM7SF2"/>
    <property type="match status" value="1"/>
</dbReference>
<dbReference type="Gene3D" id="1.20.120.1630">
    <property type="match status" value="1"/>
</dbReference>
<feature type="transmembrane region" description="Helical" evidence="6">
    <location>
        <begin position="223"/>
        <end position="241"/>
    </location>
</feature>
<evidence type="ECO:0000256" key="2">
    <source>
        <dbReference type="ARBA" id="ARBA00005402"/>
    </source>
</evidence>
<keyword evidence="8" id="KW-1185">Reference proteome</keyword>
<feature type="transmembrane region" description="Helical" evidence="6">
    <location>
        <begin position="247"/>
        <end position="276"/>
    </location>
</feature>
<dbReference type="Pfam" id="PF01222">
    <property type="entry name" value="ERG4_ERG24"/>
    <property type="match status" value="1"/>
</dbReference>
<evidence type="ECO:0000256" key="3">
    <source>
        <dbReference type="ARBA" id="ARBA00022692"/>
    </source>
</evidence>
<comment type="subcellular location">
    <subcellularLocation>
        <location evidence="1">Membrane</location>
        <topology evidence="1">Multi-pass membrane protein</topology>
    </subcellularLocation>
</comment>
<dbReference type="EMBL" id="JBBPBN010000304">
    <property type="protein sequence ID" value="KAK8489703.1"/>
    <property type="molecule type" value="Genomic_DNA"/>
</dbReference>
<comment type="similarity">
    <text evidence="2">Belongs to the ERG4/ERG24 family.</text>
</comment>
<dbReference type="Proteomes" id="UP001396334">
    <property type="component" value="Unassembled WGS sequence"/>
</dbReference>
<keyword evidence="4 6" id="KW-1133">Transmembrane helix</keyword>
<evidence type="ECO:0000256" key="6">
    <source>
        <dbReference type="SAM" id="Phobius"/>
    </source>
</evidence>